<dbReference type="InterPro" id="IPR036388">
    <property type="entry name" value="WH-like_DNA-bd_sf"/>
</dbReference>
<feature type="domain" description="DEP" evidence="9">
    <location>
        <begin position="125"/>
        <end position="178"/>
    </location>
</feature>
<organism evidence="10 11">
    <name type="scientific">Menidia menidia</name>
    <name type="common">Atlantic silverside</name>
    <dbReference type="NCBI Taxonomy" id="238744"/>
    <lineage>
        <taxon>Eukaryota</taxon>
        <taxon>Metazoa</taxon>
        <taxon>Chordata</taxon>
        <taxon>Craniata</taxon>
        <taxon>Vertebrata</taxon>
        <taxon>Euteleostomi</taxon>
        <taxon>Actinopterygii</taxon>
        <taxon>Neopterygii</taxon>
        <taxon>Teleostei</taxon>
        <taxon>Neoteleostei</taxon>
        <taxon>Acanthomorphata</taxon>
        <taxon>Ovalentaria</taxon>
        <taxon>Atherinomorphae</taxon>
        <taxon>Atheriniformes</taxon>
        <taxon>Atherinopsidae</taxon>
        <taxon>Menidiinae</taxon>
        <taxon>Menidia</taxon>
    </lineage>
</organism>
<dbReference type="SMART" id="SM00315">
    <property type="entry name" value="RGS"/>
    <property type="match status" value="1"/>
</dbReference>
<gene>
    <name evidence="10" type="ORF">MMEN_LOCUS9378</name>
</gene>
<proteinExistence type="predicted"/>
<evidence type="ECO:0000259" key="8">
    <source>
        <dbReference type="PROSITE" id="PS50132"/>
    </source>
</evidence>
<dbReference type="Pfam" id="PF18148">
    <property type="entry name" value="RGS_DHEX"/>
    <property type="match status" value="1"/>
</dbReference>
<dbReference type="SMART" id="SM00049">
    <property type="entry name" value="DEP"/>
    <property type="match status" value="1"/>
</dbReference>
<keyword evidence="5" id="KW-0844">Vision</keyword>
<dbReference type="EMBL" id="CAJRST010010001">
    <property type="protein sequence ID" value="CAG5904127.1"/>
    <property type="molecule type" value="Genomic_DNA"/>
</dbReference>
<evidence type="ECO:0000256" key="6">
    <source>
        <dbReference type="ARBA" id="ARBA00034540"/>
    </source>
</evidence>
<dbReference type="OrthoDB" id="196547at2759"/>
<evidence type="ECO:0000256" key="3">
    <source>
        <dbReference type="ARBA" id="ARBA00022700"/>
    </source>
</evidence>
<dbReference type="AlphaFoldDB" id="A0A8S4AZR1"/>
<comment type="caution">
    <text evidence="10">The sequence shown here is derived from an EMBL/GenBank/DDBJ whole genome shotgun (WGS) entry which is preliminary data.</text>
</comment>
<evidence type="ECO:0000313" key="10">
    <source>
        <dbReference type="EMBL" id="CAG5904127.1"/>
    </source>
</evidence>
<keyword evidence="2" id="KW-0716">Sensory transduction</keyword>
<dbReference type="CDD" id="cd08739">
    <property type="entry name" value="RGS_RGS9"/>
    <property type="match status" value="1"/>
</dbReference>
<evidence type="ECO:0000259" key="9">
    <source>
        <dbReference type="PROSITE" id="PS50186"/>
    </source>
</evidence>
<dbReference type="GO" id="GO:0008277">
    <property type="term" value="P:regulation of G protein-coupled receptor signaling pathway"/>
    <property type="evidence" value="ECO:0007669"/>
    <property type="project" value="InterPro"/>
</dbReference>
<evidence type="ECO:0000256" key="4">
    <source>
        <dbReference type="ARBA" id="ARBA00023136"/>
    </source>
</evidence>
<dbReference type="SUPFAM" id="SSF46785">
    <property type="entry name" value="Winged helix' DNA-binding domain"/>
    <property type="match status" value="2"/>
</dbReference>
<keyword evidence="11" id="KW-1185">Reference proteome</keyword>
<dbReference type="CDD" id="cd00068">
    <property type="entry name" value="GGL"/>
    <property type="match status" value="1"/>
</dbReference>
<evidence type="ECO:0000256" key="7">
    <source>
        <dbReference type="SAM" id="MobiDB-lite"/>
    </source>
</evidence>
<comment type="subcellular location">
    <subcellularLocation>
        <location evidence="1">Membrane</location>
        <topology evidence="1">Peripheral membrane protein</topology>
    </subcellularLocation>
</comment>
<dbReference type="Pfam" id="PF00615">
    <property type="entry name" value="RGS"/>
    <property type="match status" value="1"/>
</dbReference>
<dbReference type="PROSITE" id="PS50132">
    <property type="entry name" value="RGS"/>
    <property type="match status" value="1"/>
</dbReference>
<dbReference type="SUPFAM" id="SSF48670">
    <property type="entry name" value="Transducin (heterotrimeric G protein), gamma chain"/>
    <property type="match status" value="1"/>
</dbReference>
<keyword evidence="4" id="KW-0472">Membrane</keyword>
<dbReference type="GO" id="GO:0005886">
    <property type="term" value="C:plasma membrane"/>
    <property type="evidence" value="ECO:0007669"/>
    <property type="project" value="TreeGrafter"/>
</dbReference>
<evidence type="ECO:0000256" key="2">
    <source>
        <dbReference type="ARBA" id="ARBA00022606"/>
    </source>
</evidence>
<dbReference type="InterPro" id="IPR040759">
    <property type="entry name" value="RGS_DHEX"/>
</dbReference>
<sequence length="767" mass="87459">MTIKNALRDHGQRYRPRMACLKKAEKVLLEMQDPNTGVKSQPQRLVITTIPHALTGKEDTLAHTHKRGRARTSARLLLFASCSPGRASILTGGYQSCGLNPESYRFHFHDNPHSLSLRHREEVGGEDIITWISDRFQIDTQEARSFGSLLVALGYIYPLQDHKRLVIKPDASLYRFQTPYFWPAQQWAVEDTDYAIYLAKKNIRKKGVLELHEQEQYNYLHKWMNHKWDFIVMQAKEQYRAAKERKKPDRVVFDCQERAYWVVHRPPPGTVSAMDYGLERRIDPNADEVTATRTLRPTEFFIPSLPDLKFLCFFSQKKTPDDYERIMIFTQQSIMRPRVKSSVSIGALVKYCSTYKGHDPFLSKCLPSNPWLTDDNTYWALNMANVEIPTKMRVERWTFSFSELLSDPRGRDDFRLFLKKEFSGENLAFWESCEDLKWGTAATMKEKAEHIYKTFLARGAPRWINIDGKTMEITVKGLKHPHRYVLDAAQTHIYMLMKKDSFGRYLKSQVFKDTTKKAICPDEHRFNESQLEQNARNRRPSLSPIIIRQQEQEQKAKMAANAPVDITQVMSKLSKQGKELCRFTTPVPHLAVYSGITDPPSASASPSLPFLAHSPACPSPISVALDSTSASERRAEASEGEGKGSAEARGHAGGNMPKSRMALSLRRLLMRGCSPSAMFASLSPKCHATAGASSRVQPITPDEPSQAPPRRIGNFFQIKVDIPPECRIYPIESEDEEEETRHVSRGRTGTEEIICPWESLTQQNGTG</sequence>
<dbReference type="PRINTS" id="PR01301">
    <property type="entry name" value="RGSPROTEIN"/>
</dbReference>
<dbReference type="PANTHER" id="PTHR45746">
    <property type="entry name" value="LP21163P"/>
    <property type="match status" value="1"/>
</dbReference>
<dbReference type="Proteomes" id="UP000677803">
    <property type="component" value="Unassembled WGS sequence"/>
</dbReference>
<feature type="domain" description="RGS" evidence="8">
    <location>
        <begin position="400"/>
        <end position="515"/>
    </location>
</feature>
<protein>
    <recommendedName>
        <fullName evidence="6">Regulator of G-protein signaling 9</fullName>
    </recommendedName>
</protein>
<dbReference type="GO" id="GO:0007186">
    <property type="term" value="P:G protein-coupled receptor signaling pathway"/>
    <property type="evidence" value="ECO:0007669"/>
    <property type="project" value="InterPro"/>
</dbReference>
<dbReference type="InterPro" id="IPR047077">
    <property type="entry name" value="RGS9_RGS"/>
</dbReference>
<dbReference type="GO" id="GO:0005737">
    <property type="term" value="C:cytoplasm"/>
    <property type="evidence" value="ECO:0007669"/>
    <property type="project" value="TreeGrafter"/>
</dbReference>
<dbReference type="InterPro" id="IPR047017">
    <property type="entry name" value="RGS6/7/9/11_DHEX_sf"/>
</dbReference>
<dbReference type="Gene3D" id="4.10.260.10">
    <property type="entry name" value="Transducin (heterotrimeric G protein), gamma chain"/>
    <property type="match status" value="1"/>
</dbReference>
<keyword evidence="3" id="KW-0734">Signal transduction inhibitor</keyword>
<reference evidence="10" key="1">
    <citation type="submission" date="2021-05" db="EMBL/GenBank/DDBJ databases">
        <authorList>
            <person name="Tigano A."/>
        </authorList>
    </citation>
    <scope>NUCLEOTIDE SEQUENCE</scope>
</reference>
<dbReference type="PROSITE" id="PS50186">
    <property type="entry name" value="DEP"/>
    <property type="match status" value="1"/>
</dbReference>
<dbReference type="Gene3D" id="1.10.1240.60">
    <property type="match status" value="1"/>
</dbReference>
<evidence type="ECO:0000313" key="11">
    <source>
        <dbReference type="Proteomes" id="UP000677803"/>
    </source>
</evidence>
<dbReference type="GO" id="GO:0009968">
    <property type="term" value="P:negative regulation of signal transduction"/>
    <property type="evidence" value="ECO:0007669"/>
    <property type="project" value="UniProtKB-KW"/>
</dbReference>
<evidence type="ECO:0000256" key="1">
    <source>
        <dbReference type="ARBA" id="ARBA00004170"/>
    </source>
</evidence>
<evidence type="ECO:0000256" key="5">
    <source>
        <dbReference type="ARBA" id="ARBA00023305"/>
    </source>
</evidence>
<dbReference type="InterPro" id="IPR036284">
    <property type="entry name" value="GGL_sf"/>
</dbReference>
<dbReference type="InterPro" id="IPR036305">
    <property type="entry name" value="RGS_sf"/>
</dbReference>
<dbReference type="CDD" id="cd04450">
    <property type="entry name" value="DEP_RGS7-like"/>
    <property type="match status" value="1"/>
</dbReference>
<dbReference type="InterPro" id="IPR000591">
    <property type="entry name" value="DEP_dom"/>
</dbReference>
<dbReference type="SMART" id="SM00224">
    <property type="entry name" value="GGL"/>
    <property type="match status" value="1"/>
</dbReference>
<dbReference type="InterPro" id="IPR047016">
    <property type="entry name" value="RGS6/7/9/11"/>
</dbReference>
<dbReference type="GO" id="GO:0007601">
    <property type="term" value="P:visual perception"/>
    <property type="evidence" value="ECO:0007669"/>
    <property type="project" value="UniProtKB-KW"/>
</dbReference>
<dbReference type="Gene3D" id="1.10.10.10">
    <property type="entry name" value="Winged helix-like DNA-binding domain superfamily/Winged helix DNA-binding domain"/>
    <property type="match status" value="2"/>
</dbReference>
<dbReference type="Pfam" id="PF00631">
    <property type="entry name" value="G-gamma"/>
    <property type="match status" value="1"/>
</dbReference>
<dbReference type="FunFam" id="1.10.167.10:FF:000001">
    <property type="entry name" value="Putative regulator of g-protein signaling 12"/>
    <property type="match status" value="1"/>
</dbReference>
<dbReference type="InterPro" id="IPR015898">
    <property type="entry name" value="G-protein_gamma-like_dom"/>
</dbReference>
<accession>A0A8S4AZR1</accession>
<dbReference type="PANTHER" id="PTHR45746:SF1">
    <property type="entry name" value="REGULATOR OF G-PROTEIN SIGNALING 9"/>
    <property type="match status" value="1"/>
</dbReference>
<feature type="region of interest" description="Disordered" evidence="7">
    <location>
        <begin position="622"/>
        <end position="657"/>
    </location>
</feature>
<dbReference type="SUPFAM" id="SSF48097">
    <property type="entry name" value="Regulator of G-protein signaling, RGS"/>
    <property type="match status" value="1"/>
</dbReference>
<name>A0A8S4AZR1_9TELE</name>
<dbReference type="GO" id="GO:0043005">
    <property type="term" value="C:neuron projection"/>
    <property type="evidence" value="ECO:0007669"/>
    <property type="project" value="TreeGrafter"/>
</dbReference>
<dbReference type="InterPro" id="IPR036390">
    <property type="entry name" value="WH_DNA-bd_sf"/>
</dbReference>
<feature type="compositionally biased region" description="Basic and acidic residues" evidence="7">
    <location>
        <begin position="631"/>
        <end position="650"/>
    </location>
</feature>
<dbReference type="Gene3D" id="1.10.167.10">
    <property type="entry name" value="Regulator of G-protein Signalling 4, domain 2"/>
    <property type="match status" value="1"/>
</dbReference>
<dbReference type="InterPro" id="IPR044926">
    <property type="entry name" value="RGS_subdomain_2"/>
</dbReference>
<dbReference type="GO" id="GO:0005096">
    <property type="term" value="F:GTPase activator activity"/>
    <property type="evidence" value="ECO:0007669"/>
    <property type="project" value="TreeGrafter"/>
</dbReference>
<dbReference type="GO" id="GO:0035556">
    <property type="term" value="P:intracellular signal transduction"/>
    <property type="evidence" value="ECO:0007669"/>
    <property type="project" value="InterPro"/>
</dbReference>
<dbReference type="SMART" id="SM01224">
    <property type="entry name" value="G_gamma"/>
    <property type="match status" value="1"/>
</dbReference>
<dbReference type="Pfam" id="PF00610">
    <property type="entry name" value="DEP"/>
    <property type="match status" value="1"/>
</dbReference>
<dbReference type="InterPro" id="IPR016137">
    <property type="entry name" value="RGS"/>
</dbReference>